<evidence type="ECO:0000313" key="2">
    <source>
        <dbReference type="EMBL" id="QDV45447.1"/>
    </source>
</evidence>
<proteinExistence type="predicted"/>
<organism evidence="2 3">
    <name type="scientific">Stieleria neptunia</name>
    <dbReference type="NCBI Taxonomy" id="2527979"/>
    <lineage>
        <taxon>Bacteria</taxon>
        <taxon>Pseudomonadati</taxon>
        <taxon>Planctomycetota</taxon>
        <taxon>Planctomycetia</taxon>
        <taxon>Pirellulales</taxon>
        <taxon>Pirellulaceae</taxon>
        <taxon>Stieleria</taxon>
    </lineage>
</organism>
<dbReference type="SUPFAM" id="SSF48452">
    <property type="entry name" value="TPR-like"/>
    <property type="match status" value="1"/>
</dbReference>
<feature type="compositionally biased region" description="Pro residues" evidence="1">
    <location>
        <begin position="86"/>
        <end position="95"/>
    </location>
</feature>
<evidence type="ECO:0000256" key="1">
    <source>
        <dbReference type="SAM" id="MobiDB-lite"/>
    </source>
</evidence>
<dbReference type="Proteomes" id="UP000319004">
    <property type="component" value="Chromosome"/>
</dbReference>
<dbReference type="PANTHER" id="PTHR16026:SF0">
    <property type="entry name" value="CARTILAGE ACIDIC PROTEIN 1"/>
    <property type="match status" value="1"/>
</dbReference>
<dbReference type="KEGG" id="snep:Enr13x_53260"/>
<protein>
    <submittedName>
        <fullName evidence="2">Anaphase-promoting complex, cyclosome, subunit 3</fullName>
    </submittedName>
</protein>
<dbReference type="Gene3D" id="1.25.40.10">
    <property type="entry name" value="Tetratricopeptide repeat domain"/>
    <property type="match status" value="2"/>
</dbReference>
<dbReference type="PANTHER" id="PTHR16026">
    <property type="entry name" value="CARTILAGE ACIDIC PROTEIN 1"/>
    <property type="match status" value="1"/>
</dbReference>
<dbReference type="InterPro" id="IPR027039">
    <property type="entry name" value="Crtac1"/>
</dbReference>
<name>A0A518HXJ1_9BACT</name>
<accession>A0A518HXJ1</accession>
<dbReference type="InterPro" id="IPR011990">
    <property type="entry name" value="TPR-like_helical_dom_sf"/>
</dbReference>
<gene>
    <name evidence="2" type="ORF">Enr13x_53260</name>
</gene>
<sequence>MIRLYPSNRRRTFQLCRKAIRPTIKETPESKNTNSGNDRLRLRHHHTIVVSACLLLSVAVGGGCGNKQTPSEPAHPRPTDAAGPGVPDPGVPGEPPANASPSSPTQATPQSVEPIAEPSATDSSPPPDPATLHNQAMLALQAGQDDQAFQLARQAMRLAPEDPQVVFLMAMVLGNRKRYPEAIAMLDELATTTAEVRLPVLGQTAEWMVRFGQYSQAEKRYRRLLEQVPDAVMVHRNLSQLMLRQGRRIEAAEHLITLCSLGDIREDELRSLLSIAHPFPGDAAEDSFDPIGMLGRARVDVSRDQWASVRSRLEASPVRSAEADALLGRAYAQLNDGEALDAWIDRSWIDRSGESVDRYPDAWLARGVWAALHGDHAAAVGSLAECVLRDQTDHQAYALMSQSLRALGAVDEAEATSRRAETIRKTDTIGAAMAAEETRDAAALAQLAELLQQLRRPLEALAWRGVQLAYAGEAGAIATADAQRRFNEIAQQRRQSLQADRGQASRQFVLCGVDLDALD</sequence>
<keyword evidence="3" id="KW-1185">Reference proteome</keyword>
<feature type="compositionally biased region" description="Low complexity" evidence="1">
    <location>
        <begin position="96"/>
        <end position="111"/>
    </location>
</feature>
<feature type="region of interest" description="Disordered" evidence="1">
    <location>
        <begin position="20"/>
        <end position="40"/>
    </location>
</feature>
<feature type="region of interest" description="Disordered" evidence="1">
    <location>
        <begin position="66"/>
        <end position="132"/>
    </location>
</feature>
<dbReference type="AlphaFoldDB" id="A0A518HXJ1"/>
<evidence type="ECO:0000313" key="3">
    <source>
        <dbReference type="Proteomes" id="UP000319004"/>
    </source>
</evidence>
<dbReference type="EMBL" id="CP037423">
    <property type="protein sequence ID" value="QDV45447.1"/>
    <property type="molecule type" value="Genomic_DNA"/>
</dbReference>
<reference evidence="2 3" key="1">
    <citation type="submission" date="2019-03" db="EMBL/GenBank/DDBJ databases">
        <title>Deep-cultivation of Planctomycetes and their phenomic and genomic characterization uncovers novel biology.</title>
        <authorList>
            <person name="Wiegand S."/>
            <person name="Jogler M."/>
            <person name="Boedeker C."/>
            <person name="Pinto D."/>
            <person name="Vollmers J."/>
            <person name="Rivas-Marin E."/>
            <person name="Kohn T."/>
            <person name="Peeters S.H."/>
            <person name="Heuer A."/>
            <person name="Rast P."/>
            <person name="Oberbeckmann S."/>
            <person name="Bunk B."/>
            <person name="Jeske O."/>
            <person name="Meyerdierks A."/>
            <person name="Storesund J.E."/>
            <person name="Kallscheuer N."/>
            <person name="Luecker S."/>
            <person name="Lage O.M."/>
            <person name="Pohl T."/>
            <person name="Merkel B.J."/>
            <person name="Hornburger P."/>
            <person name="Mueller R.-W."/>
            <person name="Bruemmer F."/>
            <person name="Labrenz M."/>
            <person name="Spormann A.M."/>
            <person name="Op den Camp H."/>
            <person name="Overmann J."/>
            <person name="Amann R."/>
            <person name="Jetten M.S.M."/>
            <person name="Mascher T."/>
            <person name="Medema M.H."/>
            <person name="Devos D.P."/>
            <person name="Kaster A.-K."/>
            <person name="Ovreas L."/>
            <person name="Rohde M."/>
            <person name="Galperin M.Y."/>
            <person name="Jogler C."/>
        </authorList>
    </citation>
    <scope>NUCLEOTIDE SEQUENCE [LARGE SCALE GENOMIC DNA]</scope>
    <source>
        <strain evidence="2 3">Enr13</strain>
    </source>
</reference>